<gene>
    <name evidence="1" type="ORF">Nepgr_012086</name>
</gene>
<evidence type="ECO:0000313" key="1">
    <source>
        <dbReference type="EMBL" id="GMH10245.1"/>
    </source>
</evidence>
<dbReference type="GO" id="GO:0008352">
    <property type="term" value="C:katanin complex"/>
    <property type="evidence" value="ECO:0007669"/>
    <property type="project" value="TreeGrafter"/>
</dbReference>
<dbReference type="PANTHER" id="PTHR19845:SF15">
    <property type="entry name" value="KATANIN P80 WD40 REPEAT-CONTAINING SUBUNIT B1 HOMOLOG KTN80.2"/>
    <property type="match status" value="1"/>
</dbReference>
<proteinExistence type="predicted"/>
<dbReference type="EMBL" id="BSYO01000010">
    <property type="protein sequence ID" value="GMH10245.1"/>
    <property type="molecule type" value="Genomic_DNA"/>
</dbReference>
<dbReference type="Proteomes" id="UP001279734">
    <property type="component" value="Unassembled WGS sequence"/>
</dbReference>
<dbReference type="AlphaFoldDB" id="A0AAD3XN11"/>
<sequence>MAQQTGLLSSGIWKLLERVGSARAKATGVCATTFNPAGRTLFCGYEGNLMGNSWEPIRSHDTVDMGWPILELSLLEPYGACSVPEDNCPIELKLYPQERHLTDKVVPVASRTPSSCSISPNFDIKEIKNIYVDYPKERSKLSAKRQFQTVAGPVKPTVQANVKSSVVPSIVPRESPTERDVATVRRESLNPVRDDNIDSIKPSYLWRSSSNKLRSKRQSMAETRYLSNVVVPNFPDRLVTGGGVRELFEDEYPTVKTIEEREKEISLLMYLLL</sequence>
<organism evidence="1 2">
    <name type="scientific">Nepenthes gracilis</name>
    <name type="common">Slender pitcher plant</name>
    <dbReference type="NCBI Taxonomy" id="150966"/>
    <lineage>
        <taxon>Eukaryota</taxon>
        <taxon>Viridiplantae</taxon>
        <taxon>Streptophyta</taxon>
        <taxon>Embryophyta</taxon>
        <taxon>Tracheophyta</taxon>
        <taxon>Spermatophyta</taxon>
        <taxon>Magnoliopsida</taxon>
        <taxon>eudicotyledons</taxon>
        <taxon>Gunneridae</taxon>
        <taxon>Pentapetalae</taxon>
        <taxon>Caryophyllales</taxon>
        <taxon>Nepenthaceae</taxon>
        <taxon>Nepenthes</taxon>
    </lineage>
</organism>
<name>A0AAD3XN11_NEPGR</name>
<evidence type="ECO:0000313" key="2">
    <source>
        <dbReference type="Proteomes" id="UP001279734"/>
    </source>
</evidence>
<keyword evidence="2" id="KW-1185">Reference proteome</keyword>
<dbReference type="GO" id="GO:0007019">
    <property type="term" value="P:microtubule depolymerization"/>
    <property type="evidence" value="ECO:0007669"/>
    <property type="project" value="TreeGrafter"/>
</dbReference>
<dbReference type="PANTHER" id="PTHR19845">
    <property type="entry name" value="KATANIN P80 SUBUNIT"/>
    <property type="match status" value="1"/>
</dbReference>
<comment type="caution">
    <text evidence="1">The sequence shown here is derived from an EMBL/GenBank/DDBJ whole genome shotgun (WGS) entry which is preliminary data.</text>
</comment>
<reference evidence="1" key="1">
    <citation type="submission" date="2023-05" db="EMBL/GenBank/DDBJ databases">
        <title>Nepenthes gracilis genome sequencing.</title>
        <authorList>
            <person name="Fukushima K."/>
        </authorList>
    </citation>
    <scope>NUCLEOTIDE SEQUENCE</scope>
    <source>
        <strain evidence="1">SING2019-196</strain>
    </source>
</reference>
<accession>A0AAD3XN11</accession>
<protein>
    <submittedName>
        <fullName evidence="1">Uncharacterized protein</fullName>
    </submittedName>
</protein>